<keyword evidence="15" id="KW-1185">Reference proteome</keyword>
<dbReference type="GO" id="GO:0016363">
    <property type="term" value="C:nuclear matrix"/>
    <property type="evidence" value="ECO:0007669"/>
    <property type="project" value="UniProtKB-SubCell"/>
</dbReference>
<dbReference type="GO" id="GO:0005654">
    <property type="term" value="C:nucleoplasm"/>
    <property type="evidence" value="ECO:0007669"/>
    <property type="project" value="UniProtKB-SubCell"/>
</dbReference>
<comment type="function">
    <text evidence="9">Together with KRT19, helps to link the contractile apparatus to dystrophin at the costameres of striated muscle.</text>
</comment>
<feature type="domain" description="IF rod" evidence="13">
    <location>
        <begin position="52"/>
        <end position="239"/>
    </location>
</feature>
<comment type="caution">
    <text evidence="14">The sequence shown here is derived from an EMBL/GenBank/DDBJ whole genome shotgun (WGS) entry which is preliminary data.</text>
</comment>
<sequence length="294" mass="32587">MSIRVNQKSYKCLPPVPGPLQFPRGELGTSMSMAGSCIGARGMGCITAVSIQHVEQQNKILGTKWSLLQQQKIVWSNMDSIVKSYINNFRQQLDTLGQEKLKVAVDLEGLDVEKAYINKRELESPLDVPTDEIDMSMVLSMDNSHSLAQYEDTASCSWAEAKAMYQIKYEELQTLARNHGANLPRTKMEFSEMNQNITWASLEVARVDTEEHKELDIKDAHAKLAKATLWAELGYRGLRSPGLNYNLSSFQSSLGSGGGSSSFHGSSSNAIDVKKIMTRDGKLVFESSNVLLSN</sequence>
<evidence type="ECO:0000256" key="2">
    <source>
        <dbReference type="ARBA" id="ARBA00004496"/>
    </source>
</evidence>
<keyword evidence="7" id="KW-0175">Coiled coil</keyword>
<keyword evidence="4" id="KW-0963">Cytoplasm</keyword>
<dbReference type="Gene3D" id="1.20.5.500">
    <property type="entry name" value="Single helix bin"/>
    <property type="match status" value="1"/>
</dbReference>
<evidence type="ECO:0000313" key="14">
    <source>
        <dbReference type="EMBL" id="CAD7690489.1"/>
    </source>
</evidence>
<proteinExistence type="predicted"/>
<dbReference type="GO" id="GO:0005882">
    <property type="term" value="C:intermediate filament"/>
    <property type="evidence" value="ECO:0007669"/>
    <property type="project" value="UniProtKB-KW"/>
</dbReference>
<keyword evidence="5" id="KW-0416">Keratin</keyword>
<evidence type="ECO:0000256" key="11">
    <source>
        <dbReference type="ARBA" id="ARBA00042886"/>
    </source>
</evidence>
<organism evidence="14 15">
    <name type="scientific">Nyctereutes procyonoides</name>
    <name type="common">Raccoon dog</name>
    <name type="synonym">Canis procyonoides</name>
    <dbReference type="NCBI Taxonomy" id="34880"/>
    <lineage>
        <taxon>Eukaryota</taxon>
        <taxon>Metazoa</taxon>
        <taxon>Chordata</taxon>
        <taxon>Craniata</taxon>
        <taxon>Vertebrata</taxon>
        <taxon>Euteleostomi</taxon>
        <taxon>Mammalia</taxon>
        <taxon>Eutheria</taxon>
        <taxon>Laurasiatheria</taxon>
        <taxon>Carnivora</taxon>
        <taxon>Caniformia</taxon>
        <taxon>Canidae</taxon>
        <taxon>Nyctereutes</taxon>
    </lineage>
</organism>
<evidence type="ECO:0000256" key="3">
    <source>
        <dbReference type="ARBA" id="ARBA00004642"/>
    </source>
</evidence>
<dbReference type="Proteomes" id="UP000645828">
    <property type="component" value="Unassembled WGS sequence"/>
</dbReference>
<evidence type="ECO:0000256" key="5">
    <source>
        <dbReference type="ARBA" id="ARBA00022744"/>
    </source>
</evidence>
<comment type="subcellular location">
    <subcellularLocation>
        <location evidence="2">Cytoplasm</location>
    </subcellularLocation>
    <subcellularLocation>
        <location evidence="1">Nucleus matrix</location>
    </subcellularLocation>
    <subcellularLocation>
        <location evidence="3">Nucleus</location>
        <location evidence="3">Nucleoplasm</location>
    </subcellularLocation>
</comment>
<dbReference type="SMART" id="SM01391">
    <property type="entry name" value="Filament"/>
    <property type="match status" value="1"/>
</dbReference>
<dbReference type="InterPro" id="IPR039008">
    <property type="entry name" value="IF_rod_dom"/>
</dbReference>
<protein>
    <recommendedName>
        <fullName evidence="10">Keratin, type II cytoskeletal 8</fullName>
    </recommendedName>
    <alternativeName>
        <fullName evidence="12">Cytokeratin-8</fullName>
    </alternativeName>
    <alternativeName>
        <fullName evidence="11">Keratin-8</fullName>
    </alternativeName>
</protein>
<evidence type="ECO:0000313" key="15">
    <source>
        <dbReference type="Proteomes" id="UP000645828"/>
    </source>
</evidence>
<dbReference type="PANTHER" id="PTHR45616">
    <property type="entry name" value="GATA-TYPE DOMAIN-CONTAINING PROTEIN"/>
    <property type="match status" value="1"/>
</dbReference>
<evidence type="ECO:0000256" key="12">
    <source>
        <dbReference type="ARBA" id="ARBA00042964"/>
    </source>
</evidence>
<reference evidence="14" key="1">
    <citation type="submission" date="2020-12" db="EMBL/GenBank/DDBJ databases">
        <authorList>
            <consortium name="Molecular Ecology Group"/>
        </authorList>
    </citation>
    <scope>NUCLEOTIDE SEQUENCE</scope>
    <source>
        <strain evidence="14">TBG_1078</strain>
    </source>
</reference>
<name>A0A811ZP59_NYCPR</name>
<evidence type="ECO:0000256" key="6">
    <source>
        <dbReference type="ARBA" id="ARBA00022754"/>
    </source>
</evidence>
<keyword evidence="8" id="KW-0539">Nucleus</keyword>
<dbReference type="GO" id="GO:0005737">
    <property type="term" value="C:cytoplasm"/>
    <property type="evidence" value="ECO:0007669"/>
    <property type="project" value="UniProtKB-SubCell"/>
</dbReference>
<evidence type="ECO:0000256" key="4">
    <source>
        <dbReference type="ARBA" id="ARBA00022490"/>
    </source>
</evidence>
<evidence type="ECO:0000256" key="1">
    <source>
        <dbReference type="ARBA" id="ARBA00004109"/>
    </source>
</evidence>
<dbReference type="EMBL" id="CAJHUB010000771">
    <property type="protein sequence ID" value="CAD7690489.1"/>
    <property type="molecule type" value="Genomic_DNA"/>
</dbReference>
<dbReference type="PANTHER" id="PTHR45616:SF26">
    <property type="entry name" value="KERATIN, TYPE II CYTOSKELETAL 8"/>
    <property type="match status" value="1"/>
</dbReference>
<accession>A0A811ZP59</accession>
<evidence type="ECO:0000256" key="10">
    <source>
        <dbReference type="ARBA" id="ARBA00039429"/>
    </source>
</evidence>
<evidence type="ECO:0000256" key="8">
    <source>
        <dbReference type="ARBA" id="ARBA00023242"/>
    </source>
</evidence>
<evidence type="ECO:0000256" key="7">
    <source>
        <dbReference type="ARBA" id="ARBA00023054"/>
    </source>
</evidence>
<evidence type="ECO:0000256" key="9">
    <source>
        <dbReference type="ARBA" id="ARBA00037766"/>
    </source>
</evidence>
<dbReference type="AlphaFoldDB" id="A0A811ZP59"/>
<gene>
    <name evidence="14" type="ORF">NYPRO_LOCUS23283</name>
</gene>
<keyword evidence="6" id="KW-0403">Intermediate filament</keyword>
<evidence type="ECO:0000259" key="13">
    <source>
        <dbReference type="SMART" id="SM01391"/>
    </source>
</evidence>